<dbReference type="Proteomes" id="UP000663090">
    <property type="component" value="Chromosome"/>
</dbReference>
<feature type="region of interest" description="Disordered" evidence="1">
    <location>
        <begin position="1"/>
        <end position="24"/>
    </location>
</feature>
<name>A0ABX7N0N0_9BACT</name>
<dbReference type="EMBL" id="CP071091">
    <property type="protein sequence ID" value="QSQ12270.1"/>
    <property type="molecule type" value="Genomic_DNA"/>
</dbReference>
<evidence type="ECO:0000313" key="3">
    <source>
        <dbReference type="Proteomes" id="UP000663090"/>
    </source>
</evidence>
<proteinExistence type="predicted"/>
<protein>
    <submittedName>
        <fullName evidence="2">Uncharacterized protein</fullName>
    </submittedName>
</protein>
<evidence type="ECO:0000313" key="2">
    <source>
        <dbReference type="EMBL" id="QSQ12270.1"/>
    </source>
</evidence>
<reference evidence="2 3" key="1">
    <citation type="submission" date="2021-02" db="EMBL/GenBank/DDBJ databases">
        <title>De Novo genome assembly of isolated myxobacteria.</title>
        <authorList>
            <person name="Stevens D.C."/>
        </authorList>
    </citation>
    <scope>NUCLEOTIDE SEQUENCE [LARGE SCALE GENOMIC DNA]</scope>
    <source>
        <strain evidence="2 3">SCHIC003</strain>
    </source>
</reference>
<sequence>MCSPPSLFASAISGGMDEDGDPREEMGRVEVLLRPGATFSRMQPEGSVSDSLLFGLFGLFLRESGGIR</sequence>
<accession>A0ABX7N0N0</accession>
<evidence type="ECO:0000256" key="1">
    <source>
        <dbReference type="SAM" id="MobiDB-lite"/>
    </source>
</evidence>
<gene>
    <name evidence="2" type="ORF">JY572_28425</name>
</gene>
<organism evidence="2 3">
    <name type="scientific">Myxococcus landrumensis</name>
    <dbReference type="NCBI Taxonomy" id="2813577"/>
    <lineage>
        <taxon>Bacteria</taxon>
        <taxon>Pseudomonadati</taxon>
        <taxon>Myxococcota</taxon>
        <taxon>Myxococcia</taxon>
        <taxon>Myxococcales</taxon>
        <taxon>Cystobacterineae</taxon>
        <taxon>Myxococcaceae</taxon>
        <taxon>Myxococcus</taxon>
    </lineage>
</organism>
<keyword evidence="3" id="KW-1185">Reference proteome</keyword>
<dbReference type="RefSeq" id="WP_206714000.1">
    <property type="nucleotide sequence ID" value="NZ_CP071091.1"/>
</dbReference>